<protein>
    <recommendedName>
        <fullName evidence="11">Zf-C3HC-domain-containing protein</fullName>
    </recommendedName>
</protein>
<gene>
    <name evidence="9" type="ORF">EG328_008901</name>
</gene>
<feature type="domain" description="C3HC-type" evidence="7">
    <location>
        <begin position="126"/>
        <end position="272"/>
    </location>
</feature>
<feature type="region of interest" description="Disordered" evidence="6">
    <location>
        <begin position="423"/>
        <end position="459"/>
    </location>
</feature>
<dbReference type="AlphaFoldDB" id="A0A8H3UBV6"/>
<organism evidence="9 10">
    <name type="scientific">Venturia inaequalis</name>
    <name type="common">Apple scab fungus</name>
    <dbReference type="NCBI Taxonomy" id="5025"/>
    <lineage>
        <taxon>Eukaryota</taxon>
        <taxon>Fungi</taxon>
        <taxon>Dikarya</taxon>
        <taxon>Ascomycota</taxon>
        <taxon>Pezizomycotina</taxon>
        <taxon>Dothideomycetes</taxon>
        <taxon>Pleosporomycetidae</taxon>
        <taxon>Venturiales</taxon>
        <taxon>Venturiaceae</taxon>
        <taxon>Venturia</taxon>
    </lineage>
</organism>
<dbReference type="GO" id="GO:0005634">
    <property type="term" value="C:nucleus"/>
    <property type="evidence" value="ECO:0007669"/>
    <property type="project" value="UniProtKB-SubCell"/>
</dbReference>
<dbReference type="Proteomes" id="UP000447873">
    <property type="component" value="Unassembled WGS sequence"/>
</dbReference>
<evidence type="ECO:0000259" key="8">
    <source>
        <dbReference type="Pfam" id="PF08600"/>
    </source>
</evidence>
<evidence type="ECO:0000256" key="1">
    <source>
        <dbReference type="ARBA" id="ARBA00004123"/>
    </source>
</evidence>
<evidence type="ECO:0000256" key="6">
    <source>
        <dbReference type="SAM" id="MobiDB-lite"/>
    </source>
</evidence>
<evidence type="ECO:0008006" key="11">
    <source>
        <dbReference type="Google" id="ProtNLM"/>
    </source>
</evidence>
<keyword evidence="2" id="KW-0479">Metal-binding</keyword>
<evidence type="ECO:0000256" key="2">
    <source>
        <dbReference type="ARBA" id="ARBA00022723"/>
    </source>
</evidence>
<feature type="domain" description="NuBaID C-terminal" evidence="8">
    <location>
        <begin position="325"/>
        <end position="418"/>
    </location>
</feature>
<evidence type="ECO:0000313" key="9">
    <source>
        <dbReference type="EMBL" id="KAE9966468.1"/>
    </source>
</evidence>
<comment type="subcellular location">
    <subcellularLocation>
        <location evidence="1">Nucleus</location>
    </subcellularLocation>
</comment>
<dbReference type="GO" id="GO:0008270">
    <property type="term" value="F:zinc ion binding"/>
    <property type="evidence" value="ECO:0007669"/>
    <property type="project" value="UniProtKB-KW"/>
</dbReference>
<feature type="compositionally biased region" description="Polar residues" evidence="6">
    <location>
        <begin position="75"/>
        <end position="85"/>
    </location>
</feature>
<dbReference type="InterPro" id="IPR013909">
    <property type="entry name" value="NuBaID_C"/>
</dbReference>
<feature type="region of interest" description="Disordered" evidence="6">
    <location>
        <begin position="28"/>
        <end position="107"/>
    </location>
</feature>
<evidence type="ECO:0000256" key="4">
    <source>
        <dbReference type="ARBA" id="ARBA00022833"/>
    </source>
</evidence>
<evidence type="ECO:0000256" key="5">
    <source>
        <dbReference type="ARBA" id="ARBA00023242"/>
    </source>
</evidence>
<dbReference type="InterPro" id="IPR012935">
    <property type="entry name" value="NuBaID_N"/>
</dbReference>
<sequence length="535" mass="60187">MPSSSSSYKLENSKRKFYNLLDNISTARTESTATLAPEQLNKRTRVTQSSRPLTAPDSDTRPFSASSDRVVVRAEQTSATPSPNAKQRPKSYAPGYTPGKPRLRHKQSARLALDGAADRELPNYAPWSHHQFLTRLKTFADVRTWTPKPIGIGEVEWAKRGWTIAAKDTVGCKGGCEKRLLIKIVNEKKDTNGAAEADDESSWWMGDVELAMVERYKGLIIEAHDEDCLWRKAGCKDDIYRIQQADPSVWQKELQERYASLLTMESALPEAVEMPQQEHDPFDIDAFAKVVPTTLLDRPHGKENTEPVEKAEKASPISNAINKIALNLALCGWTGQSPNGVNLAYCTKCFQRVGLWLYRIVPSTTPLSSDLEPMIFNPVDLHREHCPWKNIESQCAKGSLEGLSGWQVLVHLVKGYKKHEYVEREREKEKEMAQERAEDVTSVHEDQSPRKSREELRQEDAVKRGRLQRLKRAFTVSKKRATPLNQGEEEAAHVVQMPALSTGNLSVLRLGFPRPTILRILKYADAAAINALDPS</sequence>
<name>A0A8H3UBV6_VENIN</name>
<proteinExistence type="predicted"/>
<comment type="caution">
    <text evidence="9">The sequence shown here is derived from an EMBL/GenBank/DDBJ whole genome shotgun (WGS) entry which is preliminary data.</text>
</comment>
<keyword evidence="4" id="KW-0862">Zinc</keyword>
<evidence type="ECO:0000256" key="3">
    <source>
        <dbReference type="ARBA" id="ARBA00022771"/>
    </source>
</evidence>
<keyword evidence="3" id="KW-0863">Zinc-finger</keyword>
<evidence type="ECO:0000313" key="10">
    <source>
        <dbReference type="Proteomes" id="UP000447873"/>
    </source>
</evidence>
<dbReference type="Pfam" id="PF08600">
    <property type="entry name" value="NuBaID_C"/>
    <property type="match status" value="1"/>
</dbReference>
<keyword evidence="5" id="KW-0539">Nucleus</keyword>
<dbReference type="PANTHER" id="PTHR15835:SF6">
    <property type="entry name" value="ZINC FINGER C3HC-TYPE PROTEIN 1"/>
    <property type="match status" value="1"/>
</dbReference>
<dbReference type="Pfam" id="PF07967">
    <property type="entry name" value="zf-C3HC"/>
    <property type="match status" value="1"/>
</dbReference>
<dbReference type="EMBL" id="WNWS01000515">
    <property type="protein sequence ID" value="KAE9966468.1"/>
    <property type="molecule type" value="Genomic_DNA"/>
</dbReference>
<reference evidence="9 10" key="1">
    <citation type="submission" date="2018-12" db="EMBL/GenBank/DDBJ databases">
        <title>Venturia inaequalis Genome Resource.</title>
        <authorList>
            <person name="Lichtner F.J."/>
        </authorList>
    </citation>
    <scope>NUCLEOTIDE SEQUENCE [LARGE SCALE GENOMIC DNA]</scope>
    <source>
        <strain evidence="9 10">120213</strain>
    </source>
</reference>
<accession>A0A8H3UBV6</accession>
<evidence type="ECO:0000259" key="7">
    <source>
        <dbReference type="Pfam" id="PF07967"/>
    </source>
</evidence>
<dbReference type="PANTHER" id="PTHR15835">
    <property type="entry name" value="NUCLEAR-INTERACTING PARTNER OF ALK"/>
    <property type="match status" value="1"/>
</dbReference>